<keyword evidence="3" id="KW-1185">Reference proteome</keyword>
<organism evidence="2 3">
    <name type="scientific">Morchella conica CCBAS932</name>
    <dbReference type="NCBI Taxonomy" id="1392247"/>
    <lineage>
        <taxon>Eukaryota</taxon>
        <taxon>Fungi</taxon>
        <taxon>Dikarya</taxon>
        <taxon>Ascomycota</taxon>
        <taxon>Pezizomycotina</taxon>
        <taxon>Pezizomycetes</taxon>
        <taxon>Pezizales</taxon>
        <taxon>Morchellaceae</taxon>
        <taxon>Morchella</taxon>
    </lineage>
</organism>
<evidence type="ECO:0000313" key="3">
    <source>
        <dbReference type="Proteomes" id="UP000277580"/>
    </source>
</evidence>
<keyword evidence="1" id="KW-1133">Transmembrane helix</keyword>
<evidence type="ECO:0000313" key="2">
    <source>
        <dbReference type="EMBL" id="RPB07824.1"/>
    </source>
</evidence>
<accession>A0A3N4KBC7</accession>
<feature type="transmembrane region" description="Helical" evidence="1">
    <location>
        <begin position="33"/>
        <end position="55"/>
    </location>
</feature>
<dbReference type="Proteomes" id="UP000277580">
    <property type="component" value="Unassembled WGS sequence"/>
</dbReference>
<keyword evidence="1" id="KW-0812">Transmembrane</keyword>
<protein>
    <submittedName>
        <fullName evidence="2">Uncharacterized protein</fullName>
    </submittedName>
</protein>
<dbReference type="InParanoid" id="A0A3N4KBC7"/>
<name>A0A3N4KBC7_9PEZI</name>
<evidence type="ECO:0000256" key="1">
    <source>
        <dbReference type="SAM" id="Phobius"/>
    </source>
</evidence>
<reference evidence="2 3" key="1">
    <citation type="journal article" date="2018" name="Nat. Ecol. Evol.">
        <title>Pezizomycetes genomes reveal the molecular basis of ectomycorrhizal truffle lifestyle.</title>
        <authorList>
            <person name="Murat C."/>
            <person name="Payen T."/>
            <person name="Noel B."/>
            <person name="Kuo A."/>
            <person name="Morin E."/>
            <person name="Chen J."/>
            <person name="Kohler A."/>
            <person name="Krizsan K."/>
            <person name="Balestrini R."/>
            <person name="Da Silva C."/>
            <person name="Montanini B."/>
            <person name="Hainaut M."/>
            <person name="Levati E."/>
            <person name="Barry K.W."/>
            <person name="Belfiori B."/>
            <person name="Cichocki N."/>
            <person name="Clum A."/>
            <person name="Dockter R.B."/>
            <person name="Fauchery L."/>
            <person name="Guy J."/>
            <person name="Iotti M."/>
            <person name="Le Tacon F."/>
            <person name="Lindquist E.A."/>
            <person name="Lipzen A."/>
            <person name="Malagnac F."/>
            <person name="Mello A."/>
            <person name="Molinier V."/>
            <person name="Miyauchi S."/>
            <person name="Poulain J."/>
            <person name="Riccioni C."/>
            <person name="Rubini A."/>
            <person name="Sitrit Y."/>
            <person name="Splivallo R."/>
            <person name="Traeger S."/>
            <person name="Wang M."/>
            <person name="Zifcakova L."/>
            <person name="Wipf D."/>
            <person name="Zambonelli A."/>
            <person name="Paolocci F."/>
            <person name="Nowrousian M."/>
            <person name="Ottonello S."/>
            <person name="Baldrian P."/>
            <person name="Spatafora J.W."/>
            <person name="Henrissat B."/>
            <person name="Nagy L.G."/>
            <person name="Aury J.M."/>
            <person name="Wincker P."/>
            <person name="Grigoriev I.V."/>
            <person name="Bonfante P."/>
            <person name="Martin F.M."/>
        </authorList>
    </citation>
    <scope>NUCLEOTIDE SEQUENCE [LARGE SCALE GENOMIC DNA]</scope>
    <source>
        <strain evidence="2 3">CCBAS932</strain>
    </source>
</reference>
<dbReference type="EMBL" id="ML119174">
    <property type="protein sequence ID" value="RPB07824.1"/>
    <property type="molecule type" value="Genomic_DNA"/>
</dbReference>
<sequence>MMIVYEYTPHSYIPASSNAEYPRVLTTLGHGSLASLSLSLPSLPSLTLVPGLALFSRFRNRRRGVRSEDEYGWS</sequence>
<dbReference type="AlphaFoldDB" id="A0A3N4KBC7"/>
<gene>
    <name evidence="2" type="ORF">P167DRAFT_386375</name>
</gene>
<keyword evidence="1" id="KW-0472">Membrane</keyword>
<proteinExistence type="predicted"/>